<dbReference type="InterPro" id="IPR007234">
    <property type="entry name" value="Vps53_N"/>
</dbReference>
<dbReference type="Proteomes" id="UP000242254">
    <property type="component" value="Unassembled WGS sequence"/>
</dbReference>
<comment type="subcellular location">
    <subcellularLocation>
        <location evidence="2">Endosome membrane</location>
        <topology evidence="2">Peripheral membrane protein</topology>
    </subcellularLocation>
    <subcellularLocation>
        <location evidence="1">Golgi apparatus</location>
        <location evidence="1">trans-Golgi network membrane</location>
        <topology evidence="1">Peripheral membrane protein</topology>
    </subcellularLocation>
</comment>
<evidence type="ECO:0000313" key="11">
    <source>
        <dbReference type="Proteomes" id="UP000242254"/>
    </source>
</evidence>
<evidence type="ECO:0000256" key="7">
    <source>
        <dbReference type="SAM" id="Coils"/>
    </source>
</evidence>
<dbReference type="STRING" id="1340429.A0A2G4SFM7"/>
<dbReference type="GO" id="GO:0005829">
    <property type="term" value="C:cytosol"/>
    <property type="evidence" value="ECO:0007669"/>
    <property type="project" value="GOC"/>
</dbReference>
<evidence type="ECO:0000259" key="8">
    <source>
        <dbReference type="Pfam" id="PF04100"/>
    </source>
</evidence>
<sequence>MNQLTVSPQLEAKALNILNAKNPLDLTDFSPVDYFNKLFPNEQSLVSVDNVLEKLEAKIKETNREAERITDIQTIKENQHVEGDLDKAKDAIKELFKQIQDIKSKATQSESMVQNITQDVKSLDYAKRHLTHSVTVLKRLQMLVTAVNQLEDLSKNRQYQDSAQLLQAVVQLMQHFRQYKSVVQIRQLSDRIHRLKSYLEDCVLKEFEQGFSADGALVGQAWILHDACLVASVLSESTKEKMIKRYVDLQLKSYRQIFSRPTEEVSQLDNISRRYAFLKRILKSCSEVNIFPDQWAVNARISEKFCACTKVDLEAVMKNNVPNVQDFLKALQLTIEFESQLTKRFEKNGALNFEKAISSGFEPYFYLYINAEDATISSMIDSYAQSDIAIANLEDDNTMVVLPSSTDLFYFYKETLVQCSKFSTGKVLLDLSKVFAKYLIGYCNKVILGGIAINEKKSIDYFRLASLSLNTADYCSITTQQLEDKLKEKIDREYVDQIDFTNEKERFLQAISLCIDAIIKSIDQVLDTQFLQMTRLPWGTMDSVGDQSDYVTQIMDIIKRYTTIIGKTVSNKRYYRTFCDRFAEWLITKYISQIFRCKPISEIGAEQLLLDTHSIKTLLMDIPSAGSSGDDAPRTIPSSYSRIVSNGILKVEAILKTTMSPIEPPEAFVENYLLLVKDKHIGNFTRILDLKGIRKPDQGPIMDAFQRRVPYHDNLSDNSHMIPPESASPVHQNTMIPSSITTSFSNIASTAASSIKNNNNMPLGLSPTESTRGKLNENFRKLVMTGMAFRKDLQEKRGESGKE</sequence>
<evidence type="ECO:0000256" key="4">
    <source>
        <dbReference type="ARBA" id="ARBA00022753"/>
    </source>
</evidence>
<evidence type="ECO:0000256" key="2">
    <source>
        <dbReference type="ARBA" id="ARBA00004481"/>
    </source>
</evidence>
<evidence type="ECO:0000256" key="6">
    <source>
        <dbReference type="ARBA" id="ARBA00023136"/>
    </source>
</evidence>
<keyword evidence="7" id="KW-0175">Coiled coil</keyword>
<name>A0A2G4SFM7_RHIZD</name>
<dbReference type="GO" id="GO:0000938">
    <property type="term" value="C:GARP complex"/>
    <property type="evidence" value="ECO:0007669"/>
    <property type="project" value="InterPro"/>
</dbReference>
<accession>A0A2G4SFM7</accession>
<comment type="similarity">
    <text evidence="3">Belongs to the VPS53 family.</text>
</comment>
<dbReference type="GO" id="GO:0010008">
    <property type="term" value="C:endosome membrane"/>
    <property type="evidence" value="ECO:0007669"/>
    <property type="project" value="UniProtKB-SubCell"/>
</dbReference>
<evidence type="ECO:0000313" key="10">
    <source>
        <dbReference type="EMBL" id="PHZ07567.1"/>
    </source>
</evidence>
<dbReference type="EMBL" id="KZ303874">
    <property type="protein sequence ID" value="PHZ07567.1"/>
    <property type="molecule type" value="Genomic_DNA"/>
</dbReference>
<gene>
    <name evidence="10" type="ORF">RHIMIDRAFT_242542</name>
</gene>
<dbReference type="Pfam" id="PF04100">
    <property type="entry name" value="Vps53_N"/>
    <property type="match status" value="1"/>
</dbReference>
<feature type="coiled-coil region" evidence="7">
    <location>
        <begin position="45"/>
        <end position="105"/>
    </location>
</feature>
<dbReference type="PANTHER" id="PTHR12820:SF0">
    <property type="entry name" value="VACUOLAR PROTEIN SORTING-ASSOCIATED PROTEIN 53 HOMOLOG"/>
    <property type="match status" value="1"/>
</dbReference>
<dbReference type="GeneID" id="35440794"/>
<reference evidence="10 11" key="1">
    <citation type="journal article" date="2016" name="Proc. Natl. Acad. Sci. U.S.A.">
        <title>Lipid metabolic changes in an early divergent fungus govern the establishment of a mutualistic symbiosis with endobacteria.</title>
        <authorList>
            <person name="Lastovetsky O.A."/>
            <person name="Gaspar M.L."/>
            <person name="Mondo S.J."/>
            <person name="LaButti K.M."/>
            <person name="Sandor L."/>
            <person name="Grigoriev I.V."/>
            <person name="Henry S.A."/>
            <person name="Pawlowska T.E."/>
        </authorList>
    </citation>
    <scope>NUCLEOTIDE SEQUENCE [LARGE SCALE GENOMIC DNA]</scope>
    <source>
        <strain evidence="10 11">ATCC 52813</strain>
    </source>
</reference>
<feature type="domain" description="Vps53 N-terminal" evidence="8">
    <location>
        <begin position="28"/>
        <end position="385"/>
    </location>
</feature>
<dbReference type="Gene3D" id="1.10.357.110">
    <property type="entry name" value="Vacuolar protein sorting-associated protein 53, C-terminus"/>
    <property type="match status" value="1"/>
</dbReference>
<evidence type="ECO:0000259" key="9">
    <source>
        <dbReference type="Pfam" id="PF16854"/>
    </source>
</evidence>
<keyword evidence="6" id="KW-0472">Membrane</keyword>
<dbReference type="InterPro" id="IPR031745">
    <property type="entry name" value="Vps53_C"/>
</dbReference>
<evidence type="ECO:0000256" key="1">
    <source>
        <dbReference type="ARBA" id="ARBA00004150"/>
    </source>
</evidence>
<dbReference type="GO" id="GO:0042147">
    <property type="term" value="P:retrograde transport, endosome to Golgi"/>
    <property type="evidence" value="ECO:0007669"/>
    <property type="project" value="InterPro"/>
</dbReference>
<keyword evidence="11" id="KW-1185">Reference proteome</keyword>
<evidence type="ECO:0008006" key="12">
    <source>
        <dbReference type="Google" id="ProtNLM"/>
    </source>
</evidence>
<dbReference type="InterPro" id="IPR039766">
    <property type="entry name" value="Vps53"/>
</dbReference>
<protein>
    <recommendedName>
        <fullName evidence="12">Vps53 N-terminal domain-containing protein</fullName>
    </recommendedName>
</protein>
<dbReference type="PANTHER" id="PTHR12820">
    <property type="entry name" value="VACUOLAR SORTING PROTEIN 53"/>
    <property type="match status" value="1"/>
</dbReference>
<dbReference type="AlphaFoldDB" id="A0A2G4SFM7"/>
<dbReference type="Pfam" id="PF16854">
    <property type="entry name" value="VPS53_C"/>
    <property type="match status" value="1"/>
</dbReference>
<proteinExistence type="inferred from homology"/>
<keyword evidence="5" id="KW-0333">Golgi apparatus</keyword>
<dbReference type="InterPro" id="IPR038260">
    <property type="entry name" value="Vps53_C_sf"/>
</dbReference>
<dbReference type="RefSeq" id="XP_023461275.1">
    <property type="nucleotide sequence ID" value="XM_023609804.1"/>
</dbReference>
<evidence type="ECO:0000256" key="5">
    <source>
        <dbReference type="ARBA" id="ARBA00023034"/>
    </source>
</evidence>
<organism evidence="10 11">
    <name type="scientific">Rhizopus microsporus ATCC 52813</name>
    <dbReference type="NCBI Taxonomy" id="1340429"/>
    <lineage>
        <taxon>Eukaryota</taxon>
        <taxon>Fungi</taxon>
        <taxon>Fungi incertae sedis</taxon>
        <taxon>Mucoromycota</taxon>
        <taxon>Mucoromycotina</taxon>
        <taxon>Mucoromycetes</taxon>
        <taxon>Mucorales</taxon>
        <taxon>Mucorineae</taxon>
        <taxon>Rhizopodaceae</taxon>
        <taxon>Rhizopus</taxon>
    </lineage>
</organism>
<feature type="domain" description="Vps53 C-terminal" evidence="9">
    <location>
        <begin position="606"/>
        <end position="693"/>
    </location>
</feature>
<keyword evidence="4" id="KW-0967">Endosome</keyword>
<evidence type="ECO:0000256" key="3">
    <source>
        <dbReference type="ARBA" id="ARBA00008628"/>
    </source>
</evidence>